<dbReference type="GO" id="GO:0020037">
    <property type="term" value="F:heme binding"/>
    <property type="evidence" value="ECO:0007669"/>
    <property type="project" value="InterPro"/>
</dbReference>
<keyword evidence="9" id="KW-1185">Reference proteome</keyword>
<dbReference type="Pfam" id="PF07691">
    <property type="entry name" value="PA14"/>
    <property type="match status" value="11"/>
</dbReference>
<feature type="domain" description="PA14" evidence="7">
    <location>
        <begin position="1531"/>
        <end position="1673"/>
    </location>
</feature>
<dbReference type="InterPro" id="IPR009056">
    <property type="entry name" value="Cyt_c-like_dom"/>
</dbReference>
<dbReference type="KEGG" id="eps:L0Y14_04885"/>
<feature type="domain" description="Fibronectin type-III" evidence="5">
    <location>
        <begin position="2059"/>
        <end position="2143"/>
    </location>
</feature>
<gene>
    <name evidence="8" type="ORF">L0Y14_04885</name>
</gene>
<dbReference type="Gene3D" id="2.60.120.260">
    <property type="entry name" value="Galactose-binding domain-like"/>
    <property type="match status" value="1"/>
</dbReference>
<feature type="domain" description="PA14" evidence="7">
    <location>
        <begin position="1000"/>
        <end position="1141"/>
    </location>
</feature>
<reference evidence="8" key="1">
    <citation type="journal article" date="2022" name="Mol. Ecol. Resour.">
        <title>The complete and closed genome of the facultative generalist Candidatus Endoriftia persephone from deep-sea hydrothermal vents.</title>
        <authorList>
            <person name="de Oliveira A.L."/>
            <person name="Srivastava A."/>
            <person name="Espada-Hinojosa S."/>
            <person name="Bright M."/>
        </authorList>
    </citation>
    <scope>NUCLEOTIDE SEQUENCE</scope>
    <source>
        <strain evidence="8">Tica-EPR-9o50.N</strain>
    </source>
</reference>
<dbReference type="RefSeq" id="WP_251859264.1">
    <property type="nucleotide sequence ID" value="NZ_CP090569.1"/>
</dbReference>
<dbReference type="Proteomes" id="UP001056649">
    <property type="component" value="Chromosome"/>
</dbReference>
<dbReference type="PANTHER" id="PTHR46957">
    <property type="entry name" value="CYTOKINE RECEPTOR"/>
    <property type="match status" value="1"/>
</dbReference>
<keyword evidence="1 4" id="KW-0349">Heme</keyword>
<dbReference type="SUPFAM" id="SSF49265">
    <property type="entry name" value="Fibronectin type III"/>
    <property type="match status" value="3"/>
</dbReference>
<feature type="domain" description="Fibronectin type-III" evidence="5">
    <location>
        <begin position="2235"/>
        <end position="2320"/>
    </location>
</feature>
<dbReference type="InterPro" id="IPR036909">
    <property type="entry name" value="Cyt_c-like_dom_sf"/>
</dbReference>
<feature type="domain" description="Fibronectin type-III" evidence="5">
    <location>
        <begin position="2325"/>
        <end position="2410"/>
    </location>
</feature>
<dbReference type="SMART" id="SM00060">
    <property type="entry name" value="FN3"/>
    <property type="match status" value="5"/>
</dbReference>
<keyword evidence="3 4" id="KW-0408">Iron</keyword>
<feature type="domain" description="PA14" evidence="7">
    <location>
        <begin position="1132"/>
        <end position="1273"/>
    </location>
</feature>
<evidence type="ECO:0000313" key="8">
    <source>
        <dbReference type="EMBL" id="USF88573.1"/>
    </source>
</evidence>
<protein>
    <submittedName>
        <fullName evidence="8">PA14 domain-containing protein</fullName>
    </submittedName>
</protein>
<feature type="domain" description="PA14" evidence="7">
    <location>
        <begin position="1400"/>
        <end position="1540"/>
    </location>
</feature>
<evidence type="ECO:0000259" key="5">
    <source>
        <dbReference type="PROSITE" id="PS50853"/>
    </source>
</evidence>
<dbReference type="Gene3D" id="2.60.40.10">
    <property type="entry name" value="Immunoglobulins"/>
    <property type="match status" value="5"/>
</dbReference>
<dbReference type="InterPro" id="IPR036116">
    <property type="entry name" value="FN3_sf"/>
</dbReference>
<dbReference type="PROSITE" id="PS51007">
    <property type="entry name" value="CYTC"/>
    <property type="match status" value="1"/>
</dbReference>
<dbReference type="Gene3D" id="3.90.182.10">
    <property type="entry name" value="Toxin - Anthrax Protective Antigen,domain 1"/>
    <property type="match status" value="7"/>
</dbReference>
<dbReference type="Gene3D" id="1.10.760.10">
    <property type="entry name" value="Cytochrome c-like domain"/>
    <property type="match status" value="2"/>
</dbReference>
<dbReference type="InterPro" id="IPR003961">
    <property type="entry name" value="FN3_dom"/>
</dbReference>
<dbReference type="GO" id="GO:0046872">
    <property type="term" value="F:metal ion binding"/>
    <property type="evidence" value="ECO:0007669"/>
    <property type="project" value="UniProtKB-KW"/>
</dbReference>
<feature type="domain" description="PA14" evidence="7">
    <location>
        <begin position="739"/>
        <end position="880"/>
    </location>
</feature>
<dbReference type="SUPFAM" id="SSF56988">
    <property type="entry name" value="Anthrax protective antigen"/>
    <property type="match status" value="10"/>
</dbReference>
<feature type="domain" description="Fibronectin type-III" evidence="5">
    <location>
        <begin position="2145"/>
        <end position="2230"/>
    </location>
</feature>
<accession>A0A9J7A0I9</accession>
<dbReference type="EMBL" id="CP090569">
    <property type="protein sequence ID" value="USF88573.1"/>
    <property type="molecule type" value="Genomic_DNA"/>
</dbReference>
<keyword evidence="2 4" id="KW-0479">Metal-binding</keyword>
<feature type="domain" description="PA14" evidence="7">
    <location>
        <begin position="1927"/>
        <end position="2063"/>
    </location>
</feature>
<dbReference type="InterPro" id="IPR011658">
    <property type="entry name" value="PA14_dom"/>
</dbReference>
<dbReference type="Pfam" id="PF00041">
    <property type="entry name" value="fn3"/>
    <property type="match status" value="2"/>
</dbReference>
<feature type="domain" description="PA14" evidence="7">
    <location>
        <begin position="1265"/>
        <end position="1405"/>
    </location>
</feature>
<dbReference type="SUPFAM" id="SSF46626">
    <property type="entry name" value="Cytochrome c"/>
    <property type="match status" value="2"/>
</dbReference>
<sequence length="3760" mass="412990">MDMIASWKHYRCTLLPILLLLGLCFPTMGGTQPLGYRLYASADQFANLPQLQRIDLSGVSSVAEVEALAAEAAVATGDLASGQRGLLLLVGERISAGVDTAITQGQADWWQASAETSQALVEAFLARYAGLGGQLDLLSIDSSSDLSVAGLYARGLLQGDPDAYFNRLTVSPGFVPLAESIGLKDASALLTAGRNGEAHPTWDRLMGRRSAAWLAQVVVTPLQRWFPAAQVSVQGFYDQNAAFAVAPVWGRLANPAAQVGTHQSQLLLEGEPNPLSGNQNAPFDSLSDAIDRLRGMALASDRPIHPLLEGSLIFGSDSQSVSQGGLFYRELILHAGLSGVSDYLAGHSDLQDDQLLSATLSELQQRLGATGKRARIDSLIERARPFIITSAGNPGERLWRVTPRPQPGRAAQQMALSDYPALLSWDGVELRLPAALLPVDGDSAGLWLEERPGLQLAHCEGVTEGRYCLEYSGQDDPQGAPALALAGDLPASTAASGRQQLLDWDWGLGGPDAGVGRDGFSLRWIGSLNPGAGIYRAELDADDKVRLWLDGTPLIDAWDAPSPQRTLGSYLTLSEGYHQLRLDYQDLSGEAALGLALERVGCLQPGGGFCLEYFDGAQWLPLEQAQLQISDNGLRFSLGDLPVGVAVDGLLLRWSGSFVFAQGDYQFMLSHGARELKLSLDGQPLYQGSSDGGAVDAMRTAHLSQGDHLLALEYRLGSNAFLSLDWQPLGAELVNCASVPAGEFCAEYFANRNLEGDPALVRIDPQVNFDWGNGSADASLPRDNFSVRWQGDFQFDQDGSYNFQVRTDDGFRLWVDGEPVIDSWHGQAPTLHQKSLWLKAGSHRIRAEYFEAGGGVVAELSWAAAVGCGAIPQGRFCGAYYDNHDLAGDAALVREDQQIAFEWQDKAPAGGLGKDHFSVRWLGEFQFEAGEYNLHSYTDDGVRVWIGDRLLIDSWQHGGRINQVVTLPAGLQRVRVEYREWGGWARAHVSWELGQRCESVPNGAFCGEFFNNRELTGLPVHAANVPAIDFEWKGESPLAGVIGKDNFSARWQGDFTFTEGDYRFIARTDDGMRVWIDDAPIIDSWKPQAATEYFKDLHLAAGSHRIKVEYKEHGGWATAQFHWEQRHPCGGVPSGAFCGSYFNNEQLQGEPVRQEQTPAIAFDWGRQRPMHGVNPDRFSVRWEGSFNFDGGAYRFTSDVDDGIRLWIDDRQVIDAWSMDWSYRGKYSRLLRLAPGLHKIRMEYREAWSDARANLRWEAVPGCGTVPSGQFCAELFHNEELQGDPVDGWTEAQIAHDWGKGSPDNSKRTDRFSLRWQGDFTFEAGAYRFVSDADDSMRVWIDGEPIIDSWDGARKWPLYGKQHRLYRLTAGSHRVRVEYKERWGSARANFHWQRVAGCEAVPSGRFCAEFFGNKGLTGAPSEGRVDPAINFDWKRGAPIDGVWKDNFSVRWQGDFLFKASGYRFIATGDDGIRVWVDGRLIIDGWRHQRPTEYRAMLPLTAGTHRIKMEYFESGGGAVAKLRWEETADCSQVPEGQFCASFFATTDLSGDPVDSRLYDKIDFDWGSGNPIVGVGANKFSVRWEGDFPFAAGTYRFKSHFDDAMRVWIDGALVIDAWDPKWSWFGKRQVLRRLSAGNHRIKVEYREGWGNASVGLLWETAPSCDAVPSGEFCGEYFPNQDLSGEPLEASLDPAIDFDWQGGGPSEALSHDKFSARWQGDFEFEAGYYRFRSDADDGFRVWVDGDLIIDAWKRSWPWYGKQRTLLKLEAGTHRVKVEYYEAWGKAKAKLSWSKAPDCSVVPEGRFCGEFYEEMGFKGGLADTLEVDRLDFDWPNLPIDNIEHDTFSDKWVGDFAFEAGLYRFSALADDGVRVWLDDELIIDYWNQQKPTEYRAVRQLTQGKHRVRVEHFDGWGGAVLKVNWQPIDDCSPLPVGAFCAEYYNQGDLKGPLADIRQEPKIDFDWGGGKPLGVKGRDHFSARWSGAFDLPAGEYSFTSRTDDGVRLWVDDQLLIDAWRPMAPTEYSQRVFLDQGRHQIRMDYFEVGGGAVAQLVWQADQSGAPQAPAGLEITEQGHQGVTLAWQPHDLIGRYHVYRDGRLLGSVDANDYCDTQVEVGQAYRYAVKAVWPNGTESPASQVELTVPDTIPPGVPGALQVTARSNDSIALSWGAASDNIAVTGYRLLRNGEPVATVNATRFTDQGLQSFSHYSYQVIALDAAGNASPPTAALTVTTDDGTPPSVPTGLSVQPTDATSMQLSWQAATDNVGVSGYQVLRDGKLIARVASTSYSDQGLAGSSRYRYQIRALDAAGNLSSASQVVEVRTGDTEAPTTPSSLRAELLGNQSVRLSWGVSRDNQAVSGYRVIRDGRLIATAMQTEYTDSSAEAGLSYSYQVKAIDAAGNLSAASNPADVSLAAACAATESFFVREVAPHLERCASCHNPGGLAHMTRFVLHQGTDAASRNQKVVVDAANQLGGATLLEKSIGTRPHGGGAPFGDAQSLAYRNLAEFLRQLDDPAACGGSAPTVGDIPVAALVGNCAICHGSDGVSGGPAMPAIAGFDRGYFVRVMNDYQSGRRHASMMDRVAKGYSADQIAAMADYFAALPQSQISQSVDANLQQLGQRLHQGECESCHTNSGRDNGLTGVRLAGQWRPYLEAVLSDYLADRSQAPTAMRGGLDQAHRVDPQAVQALAHFYAGQAADTQGPDQPVDLALAATTNDSLTLTWTDADDNWQVTGYEIYRDGQLIATTRWNSFTDTGLQQGSYRYQILALDAAGNRSSRSGSLNLTLQRDASAPDGVRLLDPQATLRKASLLLLNRIPTAAERAAVDSDETLRQTLRGMMAGDALHGFAERAGFERFLSNGAAGLYGSRGLSRDDYPALTGLSRTERGQLHDAVRHQPVHLLSYIVDNERPWSEIVTADYTMANPIIGRVMGAEPISGSFAGEDQFVPARQARISARIDKPFPHAGVLTTHAWLSRFPTTDTNRNRHRSKSVFKQFLGIDIEALGQRPLDDSNNGDFLVPTLESPACLVCHTSMDPVAGAFQSWGTAARYQQNFNGSQGDRDSLPRAYKSADFPPDHNGLPWYRPGDAWYRDALPAGYGDQVMPGGHRGYGAATEVTDNLLQNPGAEQDVEGWVVDQGVLLASQAAGCGTIPAPYNGSQLFMLGGCGVSERQTLVHQDLSVARHAAAIDAGQVQAIYGAQLRDKGWSDRPEVYLEFLDAQGGSIGVSNRLRNQRPYWRRYTETVTLPRGTRTIRYWMAGLRRSGSVSDVYIDATQLRLQLPAVNSREAGVNGSLQWLGWHLVADPRFAKGGVHFWYRALFKRDPLSAPMSSTVDDYATRLAAYNQQDRLLEEIAGQFVRDQGHGPFNVKDLLVELVLSPLFRAASADGLDAQSRAELHDLGMARLLTPEELNHKLLSLTGEDWYYFRDGNAWRTQQGKFYGGFDGGSLLSQPNSQINSLMATIPERMAMELSCNIVRHDFARPVAERLLFGAVEAADTPDLDQLSGNNLLVNPGAEQGMVGWTLAQGTVQVWRNGERIGGCRGPGTDAGESYFVVGGICSGQSAIGEAYQEVDLSAQAGTIDQGGGRVLFGARLRPWSRNNDRPEVFVSFHAADGSQLAESPHLIGEQSRWQQQSRFVAVPVGTRRVRFHLLGVRTNTSQANNDAYIDDAYLQWVAPGDGFMGAGEQHIRQAIQHLHSHLLGEPLPLDDPEIDRTFQLFQAIWGDRENVSDSLSCSLNNRWQDPYYTKRAWAMVVLYLLGDARFLYE</sequence>
<feature type="domain" description="PA14" evidence="7">
    <location>
        <begin position="462"/>
        <end position="616"/>
    </location>
</feature>
<feature type="domain" description="PA14" evidence="7">
    <location>
        <begin position="1797"/>
        <end position="1932"/>
    </location>
</feature>
<dbReference type="PROSITE" id="PS50853">
    <property type="entry name" value="FN3"/>
    <property type="match status" value="4"/>
</dbReference>
<dbReference type="InterPro" id="IPR013783">
    <property type="entry name" value="Ig-like_fold"/>
</dbReference>
<dbReference type="CDD" id="cd00063">
    <property type="entry name" value="FN3"/>
    <property type="match status" value="4"/>
</dbReference>
<dbReference type="SMART" id="SM00758">
    <property type="entry name" value="PA14"/>
    <property type="match status" value="11"/>
</dbReference>
<proteinExistence type="predicted"/>
<evidence type="ECO:0000259" key="7">
    <source>
        <dbReference type="PROSITE" id="PS51820"/>
    </source>
</evidence>
<feature type="domain" description="PA14" evidence="7">
    <location>
        <begin position="871"/>
        <end position="1005"/>
    </location>
</feature>
<feature type="domain" description="PA14" evidence="7">
    <location>
        <begin position="1664"/>
        <end position="1802"/>
    </location>
</feature>
<dbReference type="PANTHER" id="PTHR46957:SF3">
    <property type="entry name" value="CYTOKINE RECEPTOR"/>
    <property type="match status" value="1"/>
</dbReference>
<dbReference type="Gene3D" id="2.60.120.380">
    <property type="match status" value="3"/>
</dbReference>
<evidence type="ECO:0000256" key="1">
    <source>
        <dbReference type="ARBA" id="ARBA00022617"/>
    </source>
</evidence>
<dbReference type="GO" id="GO:0016020">
    <property type="term" value="C:membrane"/>
    <property type="evidence" value="ECO:0007669"/>
    <property type="project" value="UniProtKB-SubCell"/>
</dbReference>
<feature type="domain" description="Cytochrome c" evidence="6">
    <location>
        <begin position="2515"/>
        <end position="2597"/>
    </location>
</feature>
<evidence type="ECO:0000256" key="2">
    <source>
        <dbReference type="ARBA" id="ARBA00022723"/>
    </source>
</evidence>
<name>A0A9J7A0I9_9GAMM</name>
<dbReference type="InterPro" id="IPR050713">
    <property type="entry name" value="RTP_Phos/Ushers"/>
</dbReference>
<dbReference type="InterPro" id="IPR037524">
    <property type="entry name" value="PA14/GLEYA"/>
</dbReference>
<evidence type="ECO:0000313" key="9">
    <source>
        <dbReference type="Proteomes" id="UP001056649"/>
    </source>
</evidence>
<evidence type="ECO:0000256" key="4">
    <source>
        <dbReference type="PROSITE-ProRule" id="PRU00433"/>
    </source>
</evidence>
<dbReference type="PROSITE" id="PS51820">
    <property type="entry name" value="PA14"/>
    <property type="match status" value="11"/>
</dbReference>
<evidence type="ECO:0000259" key="6">
    <source>
        <dbReference type="PROSITE" id="PS51007"/>
    </source>
</evidence>
<evidence type="ECO:0000256" key="3">
    <source>
        <dbReference type="ARBA" id="ARBA00023004"/>
    </source>
</evidence>
<dbReference type="GO" id="GO:0009055">
    <property type="term" value="F:electron transfer activity"/>
    <property type="evidence" value="ECO:0007669"/>
    <property type="project" value="InterPro"/>
</dbReference>
<organism evidence="8 9">
    <name type="scientific">Candidatus Endoriftia persephonae</name>
    <dbReference type="NCBI Taxonomy" id="393765"/>
    <lineage>
        <taxon>Bacteria</taxon>
        <taxon>Pseudomonadati</taxon>
        <taxon>Pseudomonadota</taxon>
        <taxon>Gammaproteobacteria</taxon>
        <taxon>Chromatiales</taxon>
        <taxon>Sedimenticolaceae</taxon>
        <taxon>Candidatus Endoriftia</taxon>
    </lineage>
</organism>